<comment type="caution">
    <text evidence="7">The sequence shown here is derived from an EMBL/GenBank/DDBJ whole genome shotgun (WGS) entry which is preliminary data.</text>
</comment>
<dbReference type="PROSITE" id="PS00369">
    <property type="entry name" value="PTS_HPR_HIS"/>
    <property type="match status" value="1"/>
</dbReference>
<keyword evidence="3" id="KW-0813">Transport</keyword>
<keyword evidence="4" id="KW-0762">Sugar transport</keyword>
<accession>A0ABP5AFQ1</accession>
<dbReference type="InterPro" id="IPR000032">
    <property type="entry name" value="HPr-like"/>
</dbReference>
<evidence type="ECO:0000259" key="6">
    <source>
        <dbReference type="PROSITE" id="PS51350"/>
    </source>
</evidence>
<protein>
    <recommendedName>
        <fullName evidence="2">Phosphocarrier protein HPr</fullName>
    </recommendedName>
    <alternativeName>
        <fullName evidence="5">Histidine-containing protein</fullName>
    </alternativeName>
</protein>
<dbReference type="EMBL" id="BAAAMY010000002">
    <property type="protein sequence ID" value="GAA1912792.1"/>
    <property type="molecule type" value="Genomic_DNA"/>
</dbReference>
<dbReference type="PANTHER" id="PTHR33705">
    <property type="entry name" value="PHOSPHOCARRIER PROTEIN HPR"/>
    <property type="match status" value="1"/>
</dbReference>
<evidence type="ECO:0000313" key="7">
    <source>
        <dbReference type="EMBL" id="GAA1912792.1"/>
    </source>
</evidence>
<dbReference type="PROSITE" id="PS51350">
    <property type="entry name" value="PTS_HPR_DOM"/>
    <property type="match status" value="1"/>
</dbReference>
<sequence>MPTKSVVVGSSVGLHARPAAIISEAAGELDSDVQIGLPGDEPVDAGSSLLIMTLGAAHGDTVEVSGDDQADVDAIAALVEKDLDAE</sequence>
<comment type="function">
    <text evidence="1">General (non sugar-specific) component of the phosphoenolpyruvate-dependent sugar phosphotransferase system (sugar PTS). This major carbohydrate active-transport system catalyzes the phosphorylation of incoming sugar substrates concomitantly with their translocation across the cell membrane. The phosphoryl group from phosphoenolpyruvate (PEP) is transferred to the phosphoryl carrier protein HPr by enzyme I. Phospho-HPr then transfers it to the PTS EIIA domain.</text>
</comment>
<dbReference type="SUPFAM" id="SSF55594">
    <property type="entry name" value="HPr-like"/>
    <property type="match status" value="1"/>
</dbReference>
<evidence type="ECO:0000256" key="1">
    <source>
        <dbReference type="ARBA" id="ARBA00003681"/>
    </source>
</evidence>
<dbReference type="PANTHER" id="PTHR33705:SF1">
    <property type="entry name" value="PHOSPHOCARRIER PROTEIN HPR"/>
    <property type="match status" value="1"/>
</dbReference>
<dbReference type="CDD" id="cd00367">
    <property type="entry name" value="PTS-HPr_like"/>
    <property type="match status" value="1"/>
</dbReference>
<reference evidence="8" key="1">
    <citation type="journal article" date="2019" name="Int. J. Syst. Evol. Microbiol.">
        <title>The Global Catalogue of Microorganisms (GCM) 10K type strain sequencing project: providing services to taxonomists for standard genome sequencing and annotation.</title>
        <authorList>
            <consortium name="The Broad Institute Genomics Platform"/>
            <consortium name="The Broad Institute Genome Sequencing Center for Infectious Disease"/>
            <person name="Wu L."/>
            <person name="Ma J."/>
        </authorList>
    </citation>
    <scope>NUCLEOTIDE SEQUENCE [LARGE SCALE GENOMIC DNA]</scope>
    <source>
        <strain evidence="8">JCM 14046</strain>
    </source>
</reference>
<dbReference type="Gene3D" id="3.30.1340.10">
    <property type="entry name" value="HPr-like"/>
    <property type="match status" value="1"/>
</dbReference>
<dbReference type="PRINTS" id="PR00107">
    <property type="entry name" value="PHOSPHOCPHPR"/>
</dbReference>
<evidence type="ECO:0000256" key="5">
    <source>
        <dbReference type="ARBA" id="ARBA00033055"/>
    </source>
</evidence>
<keyword evidence="8" id="KW-1185">Reference proteome</keyword>
<organism evidence="7 8">
    <name type="scientific">Nocardioides lentus</name>
    <dbReference type="NCBI Taxonomy" id="338077"/>
    <lineage>
        <taxon>Bacteria</taxon>
        <taxon>Bacillati</taxon>
        <taxon>Actinomycetota</taxon>
        <taxon>Actinomycetes</taxon>
        <taxon>Propionibacteriales</taxon>
        <taxon>Nocardioidaceae</taxon>
        <taxon>Nocardioides</taxon>
    </lineage>
</organism>
<dbReference type="InterPro" id="IPR050399">
    <property type="entry name" value="HPr"/>
</dbReference>
<gene>
    <name evidence="7" type="ORF">GCM10009737_12870</name>
</gene>
<dbReference type="InterPro" id="IPR001020">
    <property type="entry name" value="PTS_HPr_His_P_site"/>
</dbReference>
<feature type="domain" description="HPr" evidence="6">
    <location>
        <begin position="1"/>
        <end position="86"/>
    </location>
</feature>
<evidence type="ECO:0000313" key="8">
    <source>
        <dbReference type="Proteomes" id="UP001501612"/>
    </source>
</evidence>
<dbReference type="NCBIfam" id="TIGR01003">
    <property type="entry name" value="PTS_HPr_family"/>
    <property type="match status" value="1"/>
</dbReference>
<evidence type="ECO:0000256" key="2">
    <source>
        <dbReference type="ARBA" id="ARBA00020422"/>
    </source>
</evidence>
<dbReference type="Proteomes" id="UP001501612">
    <property type="component" value="Unassembled WGS sequence"/>
</dbReference>
<name>A0ABP5AFQ1_9ACTN</name>
<evidence type="ECO:0000256" key="3">
    <source>
        <dbReference type="ARBA" id="ARBA00022448"/>
    </source>
</evidence>
<proteinExistence type="predicted"/>
<evidence type="ECO:0000256" key="4">
    <source>
        <dbReference type="ARBA" id="ARBA00022597"/>
    </source>
</evidence>
<dbReference type="RefSeq" id="WP_344005287.1">
    <property type="nucleotide sequence ID" value="NZ_BAAAMY010000002.1"/>
</dbReference>
<dbReference type="InterPro" id="IPR035895">
    <property type="entry name" value="HPr-like_sf"/>
</dbReference>
<dbReference type="Pfam" id="PF00381">
    <property type="entry name" value="PTS-HPr"/>
    <property type="match status" value="1"/>
</dbReference>